<evidence type="ECO:0000313" key="5">
    <source>
        <dbReference type="EMBL" id="NKY52156.1"/>
    </source>
</evidence>
<proteinExistence type="predicted"/>
<dbReference type="PANTHER" id="PTHR37042:SF4">
    <property type="entry name" value="OUTER MEMBRANE PROTEIN RV1973"/>
    <property type="match status" value="1"/>
</dbReference>
<evidence type="ECO:0000256" key="4">
    <source>
        <dbReference type="SAM" id="Phobius"/>
    </source>
</evidence>
<evidence type="ECO:0008006" key="7">
    <source>
        <dbReference type="Google" id="ProtNLM"/>
    </source>
</evidence>
<accession>A0A846XY92</accession>
<evidence type="ECO:0000256" key="3">
    <source>
        <dbReference type="SAM" id="MobiDB-lite"/>
    </source>
</evidence>
<organism evidence="5 6">
    <name type="scientific">Nocardia vermiculata</name>
    <dbReference type="NCBI Taxonomy" id="257274"/>
    <lineage>
        <taxon>Bacteria</taxon>
        <taxon>Bacillati</taxon>
        <taxon>Actinomycetota</taxon>
        <taxon>Actinomycetes</taxon>
        <taxon>Mycobacteriales</taxon>
        <taxon>Nocardiaceae</taxon>
        <taxon>Nocardia</taxon>
    </lineage>
</organism>
<sequence length="343" mass="36082">MFSRSGNIILIDCPARSDERSDAVTSGHEQTRADPVGDDLLLAAEEAEAEAVAAEATAAAARARARATQLRRRAGNPVSTASSPEPPATTSDRSTSAPTVPEPSASDDADTTAVASNADTAIPDASTPEPADASPRSEPPPAPSGSVAANRDTPRAAKARRLRRALRPPRVSIPRPRRVSVTRPGRRTIATTVAVLVLCAGVGSTGYFVWHHHTVTGEQQRKAEFVAAARQGVTSLTSLDFTHAAADVKRVLDDSTGSFRSDFQTRADDFTKVIEQSKVATEGKVNSAAVQSMTDDSAVVLVAASSKVTNSAGAQQEPRAWRLSVTVERVDGLLKMSKVEFVP</sequence>
<feature type="region of interest" description="Disordered" evidence="3">
    <location>
        <begin position="50"/>
        <end position="169"/>
    </location>
</feature>
<feature type="compositionally biased region" description="Basic residues" evidence="3">
    <location>
        <begin position="157"/>
        <end position="167"/>
    </location>
</feature>
<dbReference type="GO" id="GO:0016020">
    <property type="term" value="C:membrane"/>
    <property type="evidence" value="ECO:0007669"/>
    <property type="project" value="UniProtKB-SubCell"/>
</dbReference>
<reference evidence="5 6" key="1">
    <citation type="submission" date="2020-04" db="EMBL/GenBank/DDBJ databases">
        <title>MicrobeNet Type strains.</title>
        <authorList>
            <person name="Nicholson A.C."/>
        </authorList>
    </citation>
    <scope>NUCLEOTIDE SEQUENCE [LARGE SCALE GENOMIC DNA]</scope>
    <source>
        <strain evidence="5 6">JCM 12354</strain>
    </source>
</reference>
<dbReference type="AlphaFoldDB" id="A0A846XY92"/>
<keyword evidence="6" id="KW-1185">Reference proteome</keyword>
<feature type="compositionally biased region" description="Basic residues" evidence="3">
    <location>
        <begin position="63"/>
        <end position="74"/>
    </location>
</feature>
<feature type="transmembrane region" description="Helical" evidence="4">
    <location>
        <begin position="188"/>
        <end position="210"/>
    </location>
</feature>
<feature type="compositionally biased region" description="Polar residues" evidence="3">
    <location>
        <begin position="77"/>
        <end position="98"/>
    </location>
</feature>
<evidence type="ECO:0000256" key="1">
    <source>
        <dbReference type="ARBA" id="ARBA00004370"/>
    </source>
</evidence>
<feature type="compositionally biased region" description="Low complexity" evidence="3">
    <location>
        <begin position="111"/>
        <end position="121"/>
    </location>
</feature>
<protein>
    <recommendedName>
        <fullName evidence="7">Mce-associated membrane protein</fullName>
    </recommendedName>
</protein>
<dbReference type="Proteomes" id="UP000565711">
    <property type="component" value="Unassembled WGS sequence"/>
</dbReference>
<keyword evidence="4" id="KW-1133">Transmembrane helix</keyword>
<comment type="subcellular location">
    <subcellularLocation>
        <location evidence="1">Membrane</location>
    </subcellularLocation>
</comment>
<dbReference type="EMBL" id="JAAXOP010000010">
    <property type="protein sequence ID" value="NKY52156.1"/>
    <property type="molecule type" value="Genomic_DNA"/>
</dbReference>
<comment type="caution">
    <text evidence="5">The sequence shown here is derived from an EMBL/GenBank/DDBJ whole genome shotgun (WGS) entry which is preliminary data.</text>
</comment>
<feature type="region of interest" description="Disordered" evidence="3">
    <location>
        <begin position="1"/>
        <end position="37"/>
    </location>
</feature>
<feature type="compositionally biased region" description="Low complexity" evidence="3">
    <location>
        <begin position="50"/>
        <end position="62"/>
    </location>
</feature>
<dbReference type="PANTHER" id="PTHR37042">
    <property type="entry name" value="OUTER MEMBRANE PROTEIN RV1973"/>
    <property type="match status" value="1"/>
</dbReference>
<keyword evidence="4" id="KW-0812">Transmembrane</keyword>
<evidence type="ECO:0000313" key="6">
    <source>
        <dbReference type="Proteomes" id="UP000565711"/>
    </source>
</evidence>
<gene>
    <name evidence="5" type="ORF">HGA08_18220</name>
</gene>
<keyword evidence="2 4" id="KW-0472">Membrane</keyword>
<name>A0A846XY92_9NOCA</name>
<evidence type="ECO:0000256" key="2">
    <source>
        <dbReference type="ARBA" id="ARBA00023136"/>
    </source>
</evidence>